<evidence type="ECO:0000259" key="9">
    <source>
        <dbReference type="PROSITE" id="PS50109"/>
    </source>
</evidence>
<comment type="catalytic activity">
    <reaction evidence="1">
        <text>ATP + protein L-histidine = ADP + protein N-phospho-L-histidine.</text>
        <dbReference type="EC" id="2.7.13.3"/>
    </reaction>
</comment>
<keyword evidence="5" id="KW-0808">Transferase</keyword>
<dbReference type="EMBL" id="JBBUTH010000010">
    <property type="protein sequence ID" value="MEK8052943.1"/>
    <property type="molecule type" value="Genomic_DNA"/>
</dbReference>
<evidence type="ECO:0000313" key="12">
    <source>
        <dbReference type="Proteomes" id="UP001365405"/>
    </source>
</evidence>
<evidence type="ECO:0000259" key="10">
    <source>
        <dbReference type="PROSITE" id="PS50885"/>
    </source>
</evidence>
<feature type="domain" description="HAMP" evidence="10">
    <location>
        <begin position="326"/>
        <end position="380"/>
    </location>
</feature>
<dbReference type="Pfam" id="PF00512">
    <property type="entry name" value="HisKA"/>
    <property type="match status" value="1"/>
</dbReference>
<dbReference type="SUPFAM" id="SSF47384">
    <property type="entry name" value="Homodimeric domain of signal transducing histidine kinase"/>
    <property type="match status" value="1"/>
</dbReference>
<dbReference type="PRINTS" id="PR00344">
    <property type="entry name" value="BCTRLSENSOR"/>
</dbReference>
<keyword evidence="12" id="KW-1185">Reference proteome</keyword>
<keyword evidence="6" id="KW-0418">Kinase</keyword>
<organism evidence="11 12">
    <name type="scientific">Pseudaquabacterium inlustre</name>
    <dbReference type="NCBI Taxonomy" id="2984192"/>
    <lineage>
        <taxon>Bacteria</taxon>
        <taxon>Pseudomonadati</taxon>
        <taxon>Pseudomonadota</taxon>
        <taxon>Betaproteobacteria</taxon>
        <taxon>Burkholderiales</taxon>
        <taxon>Sphaerotilaceae</taxon>
        <taxon>Pseudaquabacterium</taxon>
    </lineage>
</organism>
<dbReference type="PROSITE" id="PS50109">
    <property type="entry name" value="HIS_KIN"/>
    <property type="match status" value="1"/>
</dbReference>
<dbReference type="Gene3D" id="3.30.565.10">
    <property type="entry name" value="Histidine kinase-like ATPase, C-terminal domain"/>
    <property type="match status" value="1"/>
</dbReference>
<dbReference type="SMART" id="SM00387">
    <property type="entry name" value="HATPase_c"/>
    <property type="match status" value="1"/>
</dbReference>
<evidence type="ECO:0000256" key="3">
    <source>
        <dbReference type="ARBA" id="ARBA00012438"/>
    </source>
</evidence>
<dbReference type="Gene3D" id="1.10.287.130">
    <property type="match status" value="1"/>
</dbReference>
<evidence type="ECO:0000313" key="11">
    <source>
        <dbReference type="EMBL" id="MEK8052943.1"/>
    </source>
</evidence>
<feature type="transmembrane region" description="Helical" evidence="8">
    <location>
        <begin position="306"/>
        <end position="326"/>
    </location>
</feature>
<dbReference type="RefSeq" id="WP_341412677.1">
    <property type="nucleotide sequence ID" value="NZ_JBBUTH010000010.1"/>
</dbReference>
<protein>
    <recommendedName>
        <fullName evidence="3">histidine kinase</fullName>
        <ecNumber evidence="3">2.7.13.3</ecNumber>
    </recommendedName>
</protein>
<dbReference type="CDD" id="cd00082">
    <property type="entry name" value="HisKA"/>
    <property type="match status" value="1"/>
</dbReference>
<dbReference type="PANTHER" id="PTHR42878:SF15">
    <property type="entry name" value="BACTERIOPHYTOCHROME"/>
    <property type="match status" value="1"/>
</dbReference>
<dbReference type="InterPro" id="IPR050351">
    <property type="entry name" value="BphY/WalK/GraS-like"/>
</dbReference>
<dbReference type="InterPro" id="IPR036890">
    <property type="entry name" value="HATPase_C_sf"/>
</dbReference>
<feature type="domain" description="Histidine kinase" evidence="9">
    <location>
        <begin position="420"/>
        <end position="634"/>
    </location>
</feature>
<dbReference type="PANTHER" id="PTHR42878">
    <property type="entry name" value="TWO-COMPONENT HISTIDINE KINASE"/>
    <property type="match status" value="1"/>
</dbReference>
<dbReference type="Proteomes" id="UP001365405">
    <property type="component" value="Unassembled WGS sequence"/>
</dbReference>
<evidence type="ECO:0000256" key="5">
    <source>
        <dbReference type="ARBA" id="ARBA00022679"/>
    </source>
</evidence>
<evidence type="ECO:0000256" key="4">
    <source>
        <dbReference type="ARBA" id="ARBA00022553"/>
    </source>
</evidence>
<dbReference type="GO" id="GO:0005524">
    <property type="term" value="F:ATP binding"/>
    <property type="evidence" value="ECO:0007669"/>
    <property type="project" value="UniProtKB-KW"/>
</dbReference>
<gene>
    <name evidence="11" type="ORF">AACH10_22010</name>
</gene>
<accession>A0ABU9CMA4</accession>
<dbReference type="Gene3D" id="3.30.450.20">
    <property type="entry name" value="PAS domain"/>
    <property type="match status" value="1"/>
</dbReference>
<dbReference type="Gene3D" id="6.10.340.10">
    <property type="match status" value="1"/>
</dbReference>
<keyword evidence="11" id="KW-0067">ATP-binding</keyword>
<dbReference type="InterPro" id="IPR005467">
    <property type="entry name" value="His_kinase_dom"/>
</dbReference>
<dbReference type="InterPro" id="IPR004358">
    <property type="entry name" value="Sig_transdc_His_kin-like_C"/>
</dbReference>
<sequence>MNPLAALLHPRRSLRARFALLIGGSGIALALLSAGLVEHTQRAQLTTQHGQAMRREALLLARTLDNALRQRLQQLQDTATHPLLASGLVEPGDARLLLENLRSQQPALAWLAIVDPRGQVQVATNALLEGQDLAAEPWFAPARQSPYIGARRPAGPLTAQLGLVDGRAPALIDLAVPLVDMKGRASGVLVARLRWDWLDALFQGLQPADDALPGSQRLVLGRDGRVLLGAAPWLDRTLPVDLARLPAPGVLDWPGEGAHLTAWVHDSGAPDRGFRTAIGPGADLTVLVRQPTNLAFGDVRELQRRLLWLGILGTLAFIALSIWMAGRVARPIRELSAAALRVVRDEPPAFASIAPRRADEVAEVARALQTLHAELSRRLAEQQHAQAQLRELNAHLEQRVAARTAELSAANAELDAFAYAVSHDLRAPLRAMSGFSQALLEDHGPALDANAREDIDQIIKASARMGELIEGLLTLSRSVRGSLGATEVDLSALAATAVADLRRAEPQRTVAVAIAPGLRASGDRRMLAAVLANLLGNAWKYTAGRPDARIALDQRQIDGEAWFCVQDNGVGFDMAHAGRLFKVFARLHRHDEFPGLGIGLATVQRIIRRHGGRIVAESAVGAGACFRFTLAERPTVLPPESEIA</sequence>
<dbReference type="PROSITE" id="PS50885">
    <property type="entry name" value="HAMP"/>
    <property type="match status" value="1"/>
</dbReference>
<evidence type="ECO:0000256" key="2">
    <source>
        <dbReference type="ARBA" id="ARBA00004370"/>
    </source>
</evidence>
<dbReference type="InterPro" id="IPR003660">
    <property type="entry name" value="HAMP_dom"/>
</dbReference>
<dbReference type="SMART" id="SM00388">
    <property type="entry name" value="HisKA"/>
    <property type="match status" value="1"/>
</dbReference>
<keyword evidence="11" id="KW-0547">Nucleotide-binding</keyword>
<keyword evidence="7" id="KW-0175">Coiled coil</keyword>
<dbReference type="Pfam" id="PF00672">
    <property type="entry name" value="HAMP"/>
    <property type="match status" value="1"/>
</dbReference>
<evidence type="ECO:0000256" key="8">
    <source>
        <dbReference type="SAM" id="Phobius"/>
    </source>
</evidence>
<dbReference type="EC" id="2.7.13.3" evidence="3"/>
<reference evidence="11 12" key="1">
    <citation type="submission" date="2024-04" db="EMBL/GenBank/DDBJ databases">
        <title>Novel species of the genus Ideonella isolated from streams.</title>
        <authorList>
            <person name="Lu H."/>
        </authorList>
    </citation>
    <scope>NUCLEOTIDE SEQUENCE [LARGE SCALE GENOMIC DNA]</scope>
    <source>
        <strain evidence="11 12">DXS22W</strain>
    </source>
</reference>
<feature type="coiled-coil region" evidence="7">
    <location>
        <begin position="372"/>
        <end position="413"/>
    </location>
</feature>
<dbReference type="Pfam" id="PF02518">
    <property type="entry name" value="HATPase_c"/>
    <property type="match status" value="1"/>
</dbReference>
<keyword evidence="4" id="KW-0597">Phosphoprotein</keyword>
<dbReference type="InterPro" id="IPR003661">
    <property type="entry name" value="HisK_dim/P_dom"/>
</dbReference>
<evidence type="ECO:0000256" key="6">
    <source>
        <dbReference type="ARBA" id="ARBA00022777"/>
    </source>
</evidence>
<dbReference type="InterPro" id="IPR003594">
    <property type="entry name" value="HATPase_dom"/>
</dbReference>
<keyword evidence="8" id="KW-0812">Transmembrane</keyword>
<keyword evidence="8" id="KW-1133">Transmembrane helix</keyword>
<proteinExistence type="predicted"/>
<dbReference type="SUPFAM" id="SSF55874">
    <property type="entry name" value="ATPase domain of HSP90 chaperone/DNA topoisomerase II/histidine kinase"/>
    <property type="match status" value="1"/>
</dbReference>
<keyword evidence="8" id="KW-0472">Membrane</keyword>
<dbReference type="InterPro" id="IPR036097">
    <property type="entry name" value="HisK_dim/P_sf"/>
</dbReference>
<comment type="caution">
    <text evidence="11">The sequence shown here is derived from an EMBL/GenBank/DDBJ whole genome shotgun (WGS) entry which is preliminary data.</text>
</comment>
<comment type="subcellular location">
    <subcellularLocation>
        <location evidence="2">Membrane</location>
    </subcellularLocation>
</comment>
<name>A0ABU9CMA4_9BURK</name>
<evidence type="ECO:0000256" key="7">
    <source>
        <dbReference type="SAM" id="Coils"/>
    </source>
</evidence>
<evidence type="ECO:0000256" key="1">
    <source>
        <dbReference type="ARBA" id="ARBA00000085"/>
    </source>
</evidence>